<feature type="repeat" description="TPR" evidence="3">
    <location>
        <begin position="36"/>
        <end position="69"/>
    </location>
</feature>
<dbReference type="Pfam" id="PF13432">
    <property type="entry name" value="TPR_16"/>
    <property type="match status" value="1"/>
</dbReference>
<evidence type="ECO:0000256" key="2">
    <source>
        <dbReference type="ARBA" id="ARBA00022803"/>
    </source>
</evidence>
<dbReference type="InterPro" id="IPR019734">
    <property type="entry name" value="TPR_rpt"/>
</dbReference>
<dbReference type="AlphaFoldDB" id="A0A2W4WDN3"/>
<dbReference type="Pfam" id="PF13181">
    <property type="entry name" value="TPR_8"/>
    <property type="match status" value="1"/>
</dbReference>
<dbReference type="InterPro" id="IPR050498">
    <property type="entry name" value="Ycf3"/>
</dbReference>
<dbReference type="PANTHER" id="PTHR44858:SF1">
    <property type="entry name" value="UDP-N-ACETYLGLUCOSAMINE--PEPTIDE N-ACETYLGLUCOSAMINYLTRANSFERASE SPINDLY-RELATED"/>
    <property type="match status" value="1"/>
</dbReference>
<sequence length="187" mass="21379">METILRDRPITPVGDRARPRPQARVARPSFDPQTEAIRLCEIGKILLNAGRFEAALDQFEQALAWQPHDVESWYSRAEARAALNRYEAAIHSLEQAQALADFAEPRLWVQKAMILIALHHPQAALTHCNCALWLEPNHVQAWLFRGVALQQLGRDQEAQRSYRRASHRATLTLHDRMSQLCHDLAPE</sequence>
<feature type="region of interest" description="Disordered" evidence="4">
    <location>
        <begin position="1"/>
        <end position="28"/>
    </location>
</feature>
<evidence type="ECO:0000256" key="3">
    <source>
        <dbReference type="PROSITE-ProRule" id="PRU00339"/>
    </source>
</evidence>
<organism evidence="5 6">
    <name type="scientific">Shackletoniella antarctica</name>
    <dbReference type="NCBI Taxonomy" id="268115"/>
    <lineage>
        <taxon>Bacteria</taxon>
        <taxon>Bacillati</taxon>
        <taxon>Cyanobacteriota</taxon>
        <taxon>Cyanophyceae</taxon>
        <taxon>Oculatellales</taxon>
        <taxon>Oculatellaceae</taxon>
        <taxon>Shackletoniella</taxon>
    </lineage>
</organism>
<evidence type="ECO:0000256" key="4">
    <source>
        <dbReference type="SAM" id="MobiDB-lite"/>
    </source>
</evidence>
<gene>
    <name evidence="5" type="ORF">DCF17_08265</name>
</gene>
<comment type="caution">
    <text evidence="5">The sequence shown here is derived from an EMBL/GenBank/DDBJ whole genome shotgun (WGS) entry which is preliminary data.</text>
</comment>
<dbReference type="SMART" id="SM00028">
    <property type="entry name" value="TPR"/>
    <property type="match status" value="4"/>
</dbReference>
<reference evidence="5 6" key="2">
    <citation type="submission" date="2018-06" db="EMBL/GenBank/DDBJ databases">
        <title>Metagenomic assembly of (sub)arctic Cyanobacteria and their associated microbiome from non-axenic cultures.</title>
        <authorList>
            <person name="Baurain D."/>
        </authorList>
    </citation>
    <scope>NUCLEOTIDE SEQUENCE [LARGE SCALE GENOMIC DNA]</scope>
    <source>
        <strain evidence="5">ULC041bin1</strain>
    </source>
</reference>
<accession>A0A2W4WDN3</accession>
<name>A0A2W4WDN3_9CYAN</name>
<dbReference type="PANTHER" id="PTHR44858">
    <property type="entry name" value="TETRATRICOPEPTIDE REPEAT PROTEIN 6"/>
    <property type="match status" value="1"/>
</dbReference>
<dbReference type="SUPFAM" id="SSF48452">
    <property type="entry name" value="TPR-like"/>
    <property type="match status" value="1"/>
</dbReference>
<evidence type="ECO:0000313" key="6">
    <source>
        <dbReference type="Proteomes" id="UP000249081"/>
    </source>
</evidence>
<dbReference type="Gene3D" id="1.25.40.10">
    <property type="entry name" value="Tetratricopeptide repeat domain"/>
    <property type="match status" value="2"/>
</dbReference>
<proteinExistence type="predicted"/>
<keyword evidence="2 3" id="KW-0802">TPR repeat</keyword>
<evidence type="ECO:0000256" key="1">
    <source>
        <dbReference type="ARBA" id="ARBA00022737"/>
    </source>
</evidence>
<dbReference type="Proteomes" id="UP000249081">
    <property type="component" value="Unassembled WGS sequence"/>
</dbReference>
<dbReference type="PROSITE" id="PS50005">
    <property type="entry name" value="TPR"/>
    <property type="match status" value="1"/>
</dbReference>
<dbReference type="EMBL" id="QBMN01000044">
    <property type="protein sequence ID" value="PZO42602.1"/>
    <property type="molecule type" value="Genomic_DNA"/>
</dbReference>
<reference evidence="6" key="1">
    <citation type="submission" date="2018-04" db="EMBL/GenBank/DDBJ databases">
        <authorList>
            <person name="Cornet L."/>
        </authorList>
    </citation>
    <scope>NUCLEOTIDE SEQUENCE [LARGE SCALE GENOMIC DNA]</scope>
</reference>
<keyword evidence="1" id="KW-0677">Repeat</keyword>
<protein>
    <submittedName>
        <fullName evidence="5">Uncharacterized protein</fullName>
    </submittedName>
</protein>
<evidence type="ECO:0000313" key="5">
    <source>
        <dbReference type="EMBL" id="PZO42602.1"/>
    </source>
</evidence>
<dbReference type="InterPro" id="IPR011990">
    <property type="entry name" value="TPR-like_helical_dom_sf"/>
</dbReference>